<evidence type="ECO:0000313" key="2">
    <source>
        <dbReference type="Proteomes" id="UP000293952"/>
    </source>
</evidence>
<reference evidence="1 2" key="1">
    <citation type="submission" date="2019-02" db="EMBL/GenBank/DDBJ databases">
        <title>Genome sequence of the sea-ice species Brumimicrobium glaciale.</title>
        <authorList>
            <person name="Bowman J.P."/>
        </authorList>
    </citation>
    <scope>NUCLEOTIDE SEQUENCE [LARGE SCALE GENOMIC DNA]</scope>
    <source>
        <strain evidence="1 2">IC156</strain>
    </source>
</reference>
<sequence length="148" mass="17459">MKRLLFILLALFVLFSCSKEKKIERNLWKNGGKWDIVKYEEIVTSTWPANEKNEVNENIGILQFEKDGTGWMLDSDGYDAQKLNFKYTNSETELILDFYEFESTRTYDLDWEENSFTLTQSGTHTYTPGGSTEEITDHRLYRHTCKKE</sequence>
<dbReference type="OrthoDB" id="1467408at2"/>
<proteinExistence type="predicted"/>
<accession>A0A4Q4KI65</accession>
<gene>
    <name evidence="1" type="ORF">ERX46_13155</name>
</gene>
<dbReference type="AlphaFoldDB" id="A0A4Q4KI65"/>
<comment type="caution">
    <text evidence="1">The sequence shown here is derived from an EMBL/GenBank/DDBJ whole genome shotgun (WGS) entry which is preliminary data.</text>
</comment>
<dbReference type="RefSeq" id="WP_130094330.1">
    <property type="nucleotide sequence ID" value="NZ_SETE01000005.1"/>
</dbReference>
<organism evidence="1 2">
    <name type="scientific">Brumimicrobium glaciale</name>
    <dbReference type="NCBI Taxonomy" id="200475"/>
    <lineage>
        <taxon>Bacteria</taxon>
        <taxon>Pseudomonadati</taxon>
        <taxon>Bacteroidota</taxon>
        <taxon>Flavobacteriia</taxon>
        <taxon>Flavobacteriales</taxon>
        <taxon>Crocinitomicaceae</taxon>
        <taxon>Brumimicrobium</taxon>
    </lineage>
</organism>
<dbReference type="PROSITE" id="PS51257">
    <property type="entry name" value="PROKAR_LIPOPROTEIN"/>
    <property type="match status" value="1"/>
</dbReference>
<dbReference type="EMBL" id="SETE01000005">
    <property type="protein sequence ID" value="RYM32993.1"/>
    <property type="molecule type" value="Genomic_DNA"/>
</dbReference>
<keyword evidence="2" id="KW-1185">Reference proteome</keyword>
<dbReference type="Proteomes" id="UP000293952">
    <property type="component" value="Unassembled WGS sequence"/>
</dbReference>
<evidence type="ECO:0008006" key="3">
    <source>
        <dbReference type="Google" id="ProtNLM"/>
    </source>
</evidence>
<evidence type="ECO:0000313" key="1">
    <source>
        <dbReference type="EMBL" id="RYM32993.1"/>
    </source>
</evidence>
<protein>
    <recommendedName>
        <fullName evidence="3">Lipocalin-like domain-containing protein</fullName>
    </recommendedName>
</protein>
<name>A0A4Q4KI65_9FLAO</name>